<dbReference type="InterPro" id="IPR011990">
    <property type="entry name" value="TPR-like_helical_dom_sf"/>
</dbReference>
<reference evidence="2" key="3">
    <citation type="submission" date="2022-05" db="EMBL/GenBank/DDBJ databases">
        <authorList>
            <person name="Chen Y."/>
            <person name="Zhu J."/>
            <person name="Zhu K."/>
        </authorList>
    </citation>
    <scope>NUCLEOTIDE SEQUENCE</scope>
    <source>
        <strain evidence="2">AV25</strain>
    </source>
</reference>
<reference evidence="2 5" key="2">
    <citation type="journal article" date="2022" name="Front. Microbiol.">
        <title>Commensal bacteria contribute to the growth of multidrug-resistant Avibacterium paragallinarum in chickens.</title>
        <authorList>
            <person name="Zhu J."/>
            <person name="Chen Y."/>
            <person name="Wu Y."/>
            <person name="Wang Y."/>
            <person name="Zhu K."/>
        </authorList>
    </citation>
    <scope>NUCLEOTIDE SEQUENCE [LARGE SCALE GENOMIC DNA]</scope>
    <source>
        <strain evidence="2 5">AV25</strain>
    </source>
</reference>
<evidence type="ECO:0000313" key="3">
    <source>
        <dbReference type="EMBL" id="PXZ38812.1"/>
    </source>
</evidence>
<dbReference type="InterPro" id="IPR006597">
    <property type="entry name" value="Sel1-like"/>
</dbReference>
<evidence type="ECO:0000313" key="2">
    <source>
        <dbReference type="EMBL" id="MEE6041155.1"/>
    </source>
</evidence>
<dbReference type="Gene3D" id="1.25.40.10">
    <property type="entry name" value="Tetratricopeptide repeat domain"/>
    <property type="match status" value="2"/>
</dbReference>
<keyword evidence="1" id="KW-0732">Signal</keyword>
<accession>A0AAE5TK40</accession>
<evidence type="ECO:0000313" key="4">
    <source>
        <dbReference type="Proteomes" id="UP000247594"/>
    </source>
</evidence>
<gene>
    <name evidence="3" type="ORF">DM482_07370</name>
    <name evidence="2" type="ORF">M5S13_04515</name>
</gene>
<comment type="caution">
    <text evidence="3">The sequence shown here is derived from an EMBL/GenBank/DDBJ whole genome shotgun (WGS) entry which is preliminary data.</text>
</comment>
<dbReference type="Proteomes" id="UP000247594">
    <property type="component" value="Unassembled WGS sequence"/>
</dbReference>
<feature type="chain" id="PRO_5042036827" evidence="1">
    <location>
        <begin position="22"/>
        <end position="293"/>
    </location>
</feature>
<dbReference type="Proteomes" id="UP001347884">
    <property type="component" value="Unassembled WGS sequence"/>
</dbReference>
<dbReference type="RefSeq" id="WP_110479571.1">
    <property type="nucleotide sequence ID" value="NZ_CP081939.1"/>
</dbReference>
<dbReference type="SUPFAM" id="SSF81901">
    <property type="entry name" value="HCP-like"/>
    <property type="match status" value="1"/>
</dbReference>
<reference evidence="3 4" key="1">
    <citation type="submission" date="2018-06" db="EMBL/GenBank/DDBJ databases">
        <authorList>
            <person name="Teymurazov M."/>
            <person name="Kislichkina A."/>
            <person name="Abaymova A."/>
            <person name="Mukhina T."/>
            <person name="Mayskaya N."/>
            <person name="Svetoch E."/>
            <person name="Bogun A."/>
        </authorList>
    </citation>
    <scope>NUCLEOTIDE SEQUENCE [LARGE SCALE GENOMIC DNA]</scope>
    <source>
        <strain evidence="3 4">SCPM-O-B-8406</strain>
    </source>
</reference>
<feature type="signal peptide" evidence="1">
    <location>
        <begin position="1"/>
        <end position="21"/>
    </location>
</feature>
<evidence type="ECO:0000256" key="1">
    <source>
        <dbReference type="SAM" id="SignalP"/>
    </source>
</evidence>
<evidence type="ECO:0000313" key="5">
    <source>
        <dbReference type="Proteomes" id="UP001347884"/>
    </source>
</evidence>
<dbReference type="SMART" id="SM00671">
    <property type="entry name" value="SEL1"/>
    <property type="match status" value="3"/>
</dbReference>
<name>A0AAE5TK40_AVIPA</name>
<keyword evidence="5" id="KW-1185">Reference proteome</keyword>
<protein>
    <submittedName>
        <fullName evidence="2">Sel1 repeat family protein</fullName>
    </submittedName>
</protein>
<dbReference type="AlphaFoldDB" id="A0AAE5TK40"/>
<organism evidence="3 4">
    <name type="scientific">Avibacterium paragallinarum</name>
    <name type="common">Haemophilus gallinarum</name>
    <dbReference type="NCBI Taxonomy" id="728"/>
    <lineage>
        <taxon>Bacteria</taxon>
        <taxon>Pseudomonadati</taxon>
        <taxon>Pseudomonadota</taxon>
        <taxon>Gammaproteobacteria</taxon>
        <taxon>Pasteurellales</taxon>
        <taxon>Pasteurellaceae</taxon>
        <taxon>Avibacterium</taxon>
    </lineage>
</organism>
<dbReference type="Pfam" id="PF08238">
    <property type="entry name" value="Sel1"/>
    <property type="match status" value="3"/>
</dbReference>
<dbReference type="EMBL" id="JAMDKF010000007">
    <property type="protein sequence ID" value="MEE6041155.1"/>
    <property type="molecule type" value="Genomic_DNA"/>
</dbReference>
<dbReference type="EMBL" id="QJPJ01000010">
    <property type="protein sequence ID" value="PXZ38812.1"/>
    <property type="molecule type" value="Genomic_DNA"/>
</dbReference>
<proteinExistence type="predicted"/>
<sequence>MKMRKTLIASVVLTLSFNAMAVNEVRLEKAKKGDYKSMQAMADSYCSEGNLKESFYWQGKLINYLRAKDNLSEQDKAQLEFYMTKLADGYLQQTCSPKVGEIVIGVLHPDDRSAAFWFNELVSIGNPVTYYPYYAKWDLKWRYESGKGVQPNRALAKQYLRELAELSDDKVISKNTFYTEKMREIRGGARYGLAEGYYIGDYFPQDDELAYYWATQAAQDNYAWGKILMSGLLFLGRGVEQDKQTALRIIRETCETTSFKAPCKVYKEMKEDKLDVKLISLTTFSKVLRKYDQ</sequence>